<dbReference type="RefSeq" id="WP_312897982.1">
    <property type="nucleotide sequence ID" value="NZ_BAAALP010000055.1"/>
</dbReference>
<sequence>MRTLIVLRGNSGSGKTTVARRLRRARPHRDVAVVGQDVVRREILREHDVPGGANIALIDTIVRHALDAGYHVILEGILAAARYAPMLEALRRDHGGPSHWYYFDIPFEETLRRHATRPQRAEFGPAEMAGWYRPRDLLPTAHEKIIPAGSTLPETVHRLLAETSLLAGEPLPAREPLPRRLPGDPEHAPDPRPGDPAPA</sequence>
<dbReference type="SUPFAM" id="SSF52540">
    <property type="entry name" value="P-loop containing nucleoside triphosphate hydrolases"/>
    <property type="match status" value="1"/>
</dbReference>
<protein>
    <submittedName>
        <fullName evidence="2">Putative kinase</fullName>
    </submittedName>
</protein>
<name>A0A7W3LQF7_ACTNM</name>
<dbReference type="Proteomes" id="UP000572680">
    <property type="component" value="Unassembled WGS sequence"/>
</dbReference>
<feature type="compositionally biased region" description="Basic and acidic residues" evidence="1">
    <location>
        <begin position="176"/>
        <end position="193"/>
    </location>
</feature>
<evidence type="ECO:0000256" key="1">
    <source>
        <dbReference type="SAM" id="MobiDB-lite"/>
    </source>
</evidence>
<reference evidence="2 3" key="1">
    <citation type="submission" date="2020-08" db="EMBL/GenBank/DDBJ databases">
        <title>Genomic Encyclopedia of Type Strains, Phase IV (KMG-IV): sequencing the most valuable type-strain genomes for metagenomic binning, comparative biology and taxonomic classification.</title>
        <authorList>
            <person name="Goeker M."/>
        </authorList>
    </citation>
    <scope>NUCLEOTIDE SEQUENCE [LARGE SCALE GENOMIC DNA]</scope>
    <source>
        <strain evidence="2 3">DSM 44197</strain>
    </source>
</reference>
<dbReference type="Gene3D" id="3.40.50.300">
    <property type="entry name" value="P-loop containing nucleotide triphosphate hydrolases"/>
    <property type="match status" value="1"/>
</dbReference>
<keyword evidence="2" id="KW-0418">Kinase</keyword>
<dbReference type="GO" id="GO:0016301">
    <property type="term" value="F:kinase activity"/>
    <property type="evidence" value="ECO:0007669"/>
    <property type="project" value="UniProtKB-KW"/>
</dbReference>
<dbReference type="Pfam" id="PF13671">
    <property type="entry name" value="AAA_33"/>
    <property type="match status" value="1"/>
</dbReference>
<gene>
    <name evidence="2" type="ORF">HNR61_003982</name>
</gene>
<accession>A0A7W3LQF7</accession>
<feature type="region of interest" description="Disordered" evidence="1">
    <location>
        <begin position="167"/>
        <end position="199"/>
    </location>
</feature>
<organism evidence="2 3">
    <name type="scientific">Actinomadura namibiensis</name>
    <dbReference type="NCBI Taxonomy" id="182080"/>
    <lineage>
        <taxon>Bacteria</taxon>
        <taxon>Bacillati</taxon>
        <taxon>Actinomycetota</taxon>
        <taxon>Actinomycetes</taxon>
        <taxon>Streptosporangiales</taxon>
        <taxon>Thermomonosporaceae</taxon>
        <taxon>Actinomadura</taxon>
    </lineage>
</organism>
<keyword evidence="3" id="KW-1185">Reference proteome</keyword>
<dbReference type="InterPro" id="IPR027417">
    <property type="entry name" value="P-loop_NTPase"/>
</dbReference>
<proteinExistence type="predicted"/>
<keyword evidence="2" id="KW-0808">Transferase</keyword>
<dbReference type="EMBL" id="JACJIA010000004">
    <property type="protein sequence ID" value="MBA8952342.1"/>
    <property type="molecule type" value="Genomic_DNA"/>
</dbReference>
<dbReference type="NCBIfam" id="NF005255">
    <property type="entry name" value="PRK06762.2-2"/>
    <property type="match status" value="1"/>
</dbReference>
<evidence type="ECO:0000313" key="3">
    <source>
        <dbReference type="Proteomes" id="UP000572680"/>
    </source>
</evidence>
<evidence type="ECO:0000313" key="2">
    <source>
        <dbReference type="EMBL" id="MBA8952342.1"/>
    </source>
</evidence>
<dbReference type="AlphaFoldDB" id="A0A7W3LQF7"/>
<comment type="caution">
    <text evidence="2">The sequence shown here is derived from an EMBL/GenBank/DDBJ whole genome shotgun (WGS) entry which is preliminary data.</text>
</comment>